<sequence>MSDVADVLNDSGSDEDEEEQCDTAESFRRSTRIRHPNPNPKYRDFEVDIPASLVIEAVNALMEPQTVQEALNAPDTSKWIEALKKEFKDLMRNNTWELVERPKGKTVLSSKWVFMRKRDANGNVVRHRTRITIKGCQHKYGVDYWETYSPVVAQKAVKFILLLSLHLGLSARHVDFVTAFLNGPLDDDVEIYMEMPEYFDDGSGRVCKLLRSLYGLMQAPMIWYQTLDKYLRQCGFRRTKMDGGIYTRSVGGSPIFVAVYVDDLVIVGTDENVELVLRELRAKFQVKDLGPVTDLLHVQVSYVPGEALWISQRGYIDKVLRRFGMEGCRPVYSASYRRYT</sequence>
<accession>A0A6A4D208</accession>
<name>A0A6A4D208_9STRA</name>
<feature type="domain" description="Reverse transcriptase Ty1/copia-type" evidence="2">
    <location>
        <begin position="93"/>
        <end position="332"/>
    </location>
</feature>
<feature type="region of interest" description="Disordered" evidence="1">
    <location>
        <begin position="1"/>
        <end position="42"/>
    </location>
</feature>
<dbReference type="EMBL" id="QXGE01000968">
    <property type="protein sequence ID" value="KAE9300096.1"/>
    <property type="molecule type" value="Genomic_DNA"/>
</dbReference>
<dbReference type="Proteomes" id="UP000437068">
    <property type="component" value="Unassembled WGS sequence"/>
</dbReference>
<dbReference type="AlphaFoldDB" id="A0A6A4D208"/>
<evidence type="ECO:0000313" key="3">
    <source>
        <dbReference type="EMBL" id="KAE9300096.1"/>
    </source>
</evidence>
<feature type="compositionally biased region" description="Acidic residues" evidence="1">
    <location>
        <begin position="12"/>
        <end position="22"/>
    </location>
</feature>
<proteinExistence type="predicted"/>
<evidence type="ECO:0000259" key="2">
    <source>
        <dbReference type="Pfam" id="PF07727"/>
    </source>
</evidence>
<protein>
    <recommendedName>
        <fullName evidence="2">Reverse transcriptase Ty1/copia-type domain-containing protein</fullName>
    </recommendedName>
</protein>
<gene>
    <name evidence="3" type="ORF">PF001_g15129</name>
</gene>
<organism evidence="3 4">
    <name type="scientific">Phytophthora fragariae</name>
    <dbReference type="NCBI Taxonomy" id="53985"/>
    <lineage>
        <taxon>Eukaryota</taxon>
        <taxon>Sar</taxon>
        <taxon>Stramenopiles</taxon>
        <taxon>Oomycota</taxon>
        <taxon>Peronosporomycetes</taxon>
        <taxon>Peronosporales</taxon>
        <taxon>Peronosporaceae</taxon>
        <taxon>Phytophthora</taxon>
    </lineage>
</organism>
<evidence type="ECO:0000256" key="1">
    <source>
        <dbReference type="SAM" id="MobiDB-lite"/>
    </source>
</evidence>
<dbReference type="InterPro" id="IPR043502">
    <property type="entry name" value="DNA/RNA_pol_sf"/>
</dbReference>
<dbReference type="InterPro" id="IPR013103">
    <property type="entry name" value="RVT_2"/>
</dbReference>
<reference evidence="3 4" key="1">
    <citation type="submission" date="2018-08" db="EMBL/GenBank/DDBJ databases">
        <title>Genomic investigation of the strawberry pathogen Phytophthora fragariae indicates pathogenicity is determined by transcriptional variation in three key races.</title>
        <authorList>
            <person name="Adams T.M."/>
            <person name="Armitage A.D."/>
            <person name="Sobczyk M.K."/>
            <person name="Bates H.J."/>
            <person name="Dunwell J.M."/>
            <person name="Nellist C.F."/>
            <person name="Harrison R.J."/>
        </authorList>
    </citation>
    <scope>NUCLEOTIDE SEQUENCE [LARGE SCALE GENOMIC DNA]</scope>
    <source>
        <strain evidence="3 4">A4</strain>
    </source>
</reference>
<dbReference type="SUPFAM" id="SSF56672">
    <property type="entry name" value="DNA/RNA polymerases"/>
    <property type="match status" value="1"/>
</dbReference>
<comment type="caution">
    <text evidence="3">The sequence shown here is derived from an EMBL/GenBank/DDBJ whole genome shotgun (WGS) entry which is preliminary data.</text>
</comment>
<evidence type="ECO:0000313" key="4">
    <source>
        <dbReference type="Proteomes" id="UP000437068"/>
    </source>
</evidence>
<dbReference type="Pfam" id="PF07727">
    <property type="entry name" value="RVT_2"/>
    <property type="match status" value="1"/>
</dbReference>